<feature type="compositionally biased region" description="Low complexity" evidence="13">
    <location>
        <begin position="73"/>
        <end position="82"/>
    </location>
</feature>
<dbReference type="GO" id="GO:0000978">
    <property type="term" value="F:RNA polymerase II cis-regulatory region sequence-specific DNA binding"/>
    <property type="evidence" value="ECO:0007669"/>
    <property type="project" value="TreeGrafter"/>
</dbReference>
<feature type="domain" description="Homeobox" evidence="14">
    <location>
        <begin position="180"/>
        <end position="240"/>
    </location>
</feature>
<keyword evidence="6 10" id="KW-0238">DNA-binding</keyword>
<sequence>MTSPDFANSLFSKYEQQGASCSAMLFTDSPTSSPFPSSSVAPGVSSSCALVSGGYHLHGSNERGSGGLPLPPSSSSSSPPSCSVSISSSSSFCSSLLGLNSGSNQPGEQHFHPAEVRKGGALPLLASEQIPDRSQLCPRPAGLSACKRQSNSEQQQQQQQRRQSNEEGPRIYPWMRSSGADRRRGRQTYTRHQTLELEKEFHFNRYLTRRRRIEVAHALCLTERQVKIWFQNRRMKWKKENRETRSGSPTGTSPAAGGEEEEEEVEEEEE</sequence>
<dbReference type="GO" id="GO:0009952">
    <property type="term" value="P:anterior/posterior pattern specification"/>
    <property type="evidence" value="ECO:0007669"/>
    <property type="project" value="TreeGrafter"/>
</dbReference>
<dbReference type="InterPro" id="IPR050296">
    <property type="entry name" value="Antp_homeobox"/>
</dbReference>
<keyword evidence="16" id="KW-1185">Reference proteome</keyword>
<feature type="region of interest" description="Disordered" evidence="13">
    <location>
        <begin position="136"/>
        <end position="186"/>
    </location>
</feature>
<dbReference type="PANTHER" id="PTHR45659:SF4">
    <property type="entry name" value="HOMEOBOX PROTEIN ABDOMINAL-A"/>
    <property type="match status" value="1"/>
</dbReference>
<accession>A0AAV1GVQ8</accession>
<evidence type="ECO:0000256" key="6">
    <source>
        <dbReference type="ARBA" id="ARBA00023125"/>
    </source>
</evidence>
<dbReference type="PROSITE" id="PS50071">
    <property type="entry name" value="HOMEOBOX_2"/>
    <property type="match status" value="1"/>
</dbReference>
<evidence type="ECO:0000256" key="10">
    <source>
        <dbReference type="PROSITE-ProRule" id="PRU00108"/>
    </source>
</evidence>
<evidence type="ECO:0000259" key="14">
    <source>
        <dbReference type="PROSITE" id="PS50071"/>
    </source>
</evidence>
<gene>
    <name evidence="15" type="ORF">XNOV1_A011728</name>
</gene>
<evidence type="ECO:0000256" key="3">
    <source>
        <dbReference type="ARBA" id="ARBA00009107"/>
    </source>
</evidence>
<dbReference type="InterPro" id="IPR009057">
    <property type="entry name" value="Homeodomain-like_sf"/>
</dbReference>
<keyword evidence="5" id="KW-0805">Transcription regulation</keyword>
<organism evidence="15 16">
    <name type="scientific">Xyrichtys novacula</name>
    <name type="common">Pearly razorfish</name>
    <name type="synonym">Hemipteronotus novacula</name>
    <dbReference type="NCBI Taxonomy" id="13765"/>
    <lineage>
        <taxon>Eukaryota</taxon>
        <taxon>Metazoa</taxon>
        <taxon>Chordata</taxon>
        <taxon>Craniata</taxon>
        <taxon>Vertebrata</taxon>
        <taxon>Euteleostomi</taxon>
        <taxon>Actinopterygii</taxon>
        <taxon>Neopterygii</taxon>
        <taxon>Teleostei</taxon>
        <taxon>Neoteleostei</taxon>
        <taxon>Acanthomorphata</taxon>
        <taxon>Eupercaria</taxon>
        <taxon>Labriformes</taxon>
        <taxon>Labridae</taxon>
        <taxon>Xyrichtys</taxon>
    </lineage>
</organism>
<dbReference type="InterPro" id="IPR020479">
    <property type="entry name" value="HD_metazoa"/>
</dbReference>
<comment type="subcellular location">
    <subcellularLocation>
        <location evidence="2 10 11">Nucleus</location>
    </subcellularLocation>
</comment>
<evidence type="ECO:0000256" key="8">
    <source>
        <dbReference type="ARBA" id="ARBA00023163"/>
    </source>
</evidence>
<evidence type="ECO:0000256" key="12">
    <source>
        <dbReference type="RuleBase" id="RU004442"/>
    </source>
</evidence>
<comment type="function">
    <text evidence="1">Sequence-specific transcription factor which is part of a developmental regulatory system that provides cells with specific positional identities on the anterior-posterior axis.</text>
</comment>
<reference evidence="15" key="1">
    <citation type="submission" date="2023-08" db="EMBL/GenBank/DDBJ databases">
        <authorList>
            <person name="Alioto T."/>
            <person name="Alioto T."/>
            <person name="Gomez Garrido J."/>
        </authorList>
    </citation>
    <scope>NUCLEOTIDE SEQUENCE</scope>
</reference>
<comment type="similarity">
    <text evidence="3 12">Belongs to the Antp homeobox family.</text>
</comment>
<keyword evidence="4" id="KW-0217">Developmental protein</keyword>
<dbReference type="InterPro" id="IPR001356">
    <property type="entry name" value="HD"/>
</dbReference>
<dbReference type="PROSITE" id="PS00027">
    <property type="entry name" value="HOMEOBOX_1"/>
    <property type="match status" value="1"/>
</dbReference>
<evidence type="ECO:0000256" key="5">
    <source>
        <dbReference type="ARBA" id="ARBA00023015"/>
    </source>
</evidence>
<feature type="region of interest" description="Disordered" evidence="13">
    <location>
        <begin position="59"/>
        <end position="82"/>
    </location>
</feature>
<feature type="DNA-binding region" description="Homeobox" evidence="10">
    <location>
        <begin position="182"/>
        <end position="241"/>
    </location>
</feature>
<dbReference type="CDD" id="cd00086">
    <property type="entry name" value="homeodomain"/>
    <property type="match status" value="1"/>
</dbReference>
<evidence type="ECO:0000256" key="7">
    <source>
        <dbReference type="ARBA" id="ARBA00023155"/>
    </source>
</evidence>
<keyword evidence="9 10" id="KW-0539">Nucleus</keyword>
<dbReference type="SUPFAM" id="SSF46689">
    <property type="entry name" value="Homeodomain-like"/>
    <property type="match status" value="1"/>
</dbReference>
<dbReference type="Gene3D" id="1.10.10.60">
    <property type="entry name" value="Homeodomain-like"/>
    <property type="match status" value="1"/>
</dbReference>
<dbReference type="InterPro" id="IPR017970">
    <property type="entry name" value="Homeobox_CS"/>
</dbReference>
<dbReference type="SMART" id="SM00389">
    <property type="entry name" value="HOX"/>
    <property type="match status" value="1"/>
</dbReference>
<dbReference type="EMBL" id="OY660879">
    <property type="protein sequence ID" value="CAJ1076674.1"/>
    <property type="molecule type" value="Genomic_DNA"/>
</dbReference>
<dbReference type="AlphaFoldDB" id="A0AAV1GVQ8"/>
<evidence type="ECO:0000256" key="1">
    <source>
        <dbReference type="ARBA" id="ARBA00003263"/>
    </source>
</evidence>
<dbReference type="Pfam" id="PF00046">
    <property type="entry name" value="Homeodomain"/>
    <property type="match status" value="1"/>
</dbReference>
<evidence type="ECO:0000256" key="4">
    <source>
        <dbReference type="ARBA" id="ARBA00022473"/>
    </source>
</evidence>
<dbReference type="GO" id="GO:0000981">
    <property type="term" value="F:DNA-binding transcription factor activity, RNA polymerase II-specific"/>
    <property type="evidence" value="ECO:0007669"/>
    <property type="project" value="InterPro"/>
</dbReference>
<protein>
    <submittedName>
        <fullName evidence="15">Homeobox protein Hox-B7-B-like isoform X3</fullName>
    </submittedName>
</protein>
<evidence type="ECO:0000313" key="16">
    <source>
        <dbReference type="Proteomes" id="UP001178508"/>
    </source>
</evidence>
<dbReference type="InterPro" id="IPR001827">
    <property type="entry name" value="Homeobox_Antennapedia_CS"/>
</dbReference>
<evidence type="ECO:0000256" key="9">
    <source>
        <dbReference type="ARBA" id="ARBA00023242"/>
    </source>
</evidence>
<evidence type="ECO:0000256" key="13">
    <source>
        <dbReference type="SAM" id="MobiDB-lite"/>
    </source>
</evidence>
<proteinExistence type="inferred from homology"/>
<dbReference type="GO" id="GO:0005634">
    <property type="term" value="C:nucleus"/>
    <property type="evidence" value="ECO:0007669"/>
    <property type="project" value="UniProtKB-SubCell"/>
</dbReference>
<feature type="compositionally biased region" description="Low complexity" evidence="13">
    <location>
        <begin position="148"/>
        <end position="162"/>
    </location>
</feature>
<name>A0AAV1GVQ8_XYRNO</name>
<dbReference type="Proteomes" id="UP001178508">
    <property type="component" value="Chromosome 16"/>
</dbReference>
<dbReference type="PROSITE" id="PS00032">
    <property type="entry name" value="ANTENNAPEDIA"/>
    <property type="match status" value="1"/>
</dbReference>
<keyword evidence="7 10" id="KW-0371">Homeobox</keyword>
<dbReference type="PRINTS" id="PR00024">
    <property type="entry name" value="HOMEOBOX"/>
</dbReference>
<evidence type="ECO:0000313" key="15">
    <source>
        <dbReference type="EMBL" id="CAJ1076674.1"/>
    </source>
</evidence>
<dbReference type="InterPro" id="IPR017995">
    <property type="entry name" value="Homeobox_antennapedia"/>
</dbReference>
<feature type="region of interest" description="Disordered" evidence="13">
    <location>
        <begin position="237"/>
        <end position="270"/>
    </location>
</feature>
<evidence type="ECO:0000256" key="11">
    <source>
        <dbReference type="RuleBase" id="RU000682"/>
    </source>
</evidence>
<feature type="compositionally biased region" description="Acidic residues" evidence="13">
    <location>
        <begin position="258"/>
        <end position="270"/>
    </location>
</feature>
<keyword evidence="8" id="KW-0804">Transcription</keyword>
<dbReference type="PRINTS" id="PR00025">
    <property type="entry name" value="ANTENNAPEDIA"/>
</dbReference>
<dbReference type="PANTHER" id="PTHR45659">
    <property type="entry name" value="HOMEOBOX PROTEIN HOX"/>
    <property type="match status" value="1"/>
</dbReference>
<evidence type="ECO:0000256" key="2">
    <source>
        <dbReference type="ARBA" id="ARBA00004123"/>
    </source>
</evidence>
<dbReference type="FunFam" id="1.10.10.60:FF:000017">
    <property type="entry name" value="Homeobox protein antennapedia"/>
    <property type="match status" value="1"/>
</dbReference>